<dbReference type="InterPro" id="IPR050490">
    <property type="entry name" value="Bact_solute-bd_prot1"/>
</dbReference>
<evidence type="ECO:0000256" key="4">
    <source>
        <dbReference type="ARBA" id="ARBA00022729"/>
    </source>
</evidence>
<reference evidence="5 6" key="1">
    <citation type="submission" date="2021-06" db="EMBL/GenBank/DDBJ databases">
        <authorList>
            <person name="Criscuolo A."/>
        </authorList>
    </citation>
    <scope>NUCLEOTIDE SEQUENCE [LARGE SCALE GENOMIC DNA]</scope>
    <source>
        <strain evidence="6">CIP 111802</strain>
    </source>
</reference>
<dbReference type="Proteomes" id="UP000730618">
    <property type="component" value="Unassembled WGS sequence"/>
</dbReference>
<evidence type="ECO:0000256" key="3">
    <source>
        <dbReference type="ARBA" id="ARBA00022448"/>
    </source>
</evidence>
<organism evidence="5 6">
    <name type="scientific">Paenibacillus allorhizosphaerae</name>
    <dbReference type="NCBI Taxonomy" id="2849866"/>
    <lineage>
        <taxon>Bacteria</taxon>
        <taxon>Bacillati</taxon>
        <taxon>Bacillota</taxon>
        <taxon>Bacilli</taxon>
        <taxon>Bacillales</taxon>
        <taxon>Paenibacillaceae</taxon>
        <taxon>Paenibacillus</taxon>
    </lineage>
</organism>
<evidence type="ECO:0000256" key="2">
    <source>
        <dbReference type="ARBA" id="ARBA00008520"/>
    </source>
</evidence>
<comment type="caution">
    <text evidence="5">The sequence shown here is derived from an EMBL/GenBank/DDBJ whole genome shotgun (WGS) entry which is preliminary data.</text>
</comment>
<keyword evidence="4" id="KW-0732">Signal</keyword>
<dbReference type="EMBL" id="CAJVCE010000032">
    <property type="protein sequence ID" value="CAG7656919.1"/>
    <property type="molecule type" value="Genomic_DNA"/>
</dbReference>
<keyword evidence="5" id="KW-0449">Lipoprotein</keyword>
<protein>
    <submittedName>
        <fullName evidence="5">Lipoprotein LipO</fullName>
    </submittedName>
</protein>
<dbReference type="Pfam" id="PF01547">
    <property type="entry name" value="SBP_bac_1"/>
    <property type="match status" value="1"/>
</dbReference>
<dbReference type="PANTHER" id="PTHR43649:SF31">
    <property type="entry name" value="SN-GLYCEROL-3-PHOSPHATE-BINDING PERIPLASMIC PROTEIN UGPB"/>
    <property type="match status" value="1"/>
</dbReference>
<proteinExistence type="inferred from homology"/>
<accession>A0ABM8VSR4</accession>
<evidence type="ECO:0000256" key="1">
    <source>
        <dbReference type="ARBA" id="ARBA00004196"/>
    </source>
</evidence>
<dbReference type="PANTHER" id="PTHR43649">
    <property type="entry name" value="ARABINOSE-BINDING PROTEIN-RELATED"/>
    <property type="match status" value="1"/>
</dbReference>
<evidence type="ECO:0000313" key="6">
    <source>
        <dbReference type="Proteomes" id="UP000730618"/>
    </source>
</evidence>
<comment type="similarity">
    <text evidence="2">Belongs to the bacterial solute-binding protein 1 family.</text>
</comment>
<comment type="subcellular location">
    <subcellularLocation>
        <location evidence="1">Cell envelope</location>
    </subcellularLocation>
</comment>
<evidence type="ECO:0000313" key="5">
    <source>
        <dbReference type="EMBL" id="CAG7656919.1"/>
    </source>
</evidence>
<name>A0ABM8VSR4_9BACL</name>
<gene>
    <name evidence="5" type="primary">lipO_22</name>
    <name evidence="5" type="ORF">PAECIP111802_06562</name>
</gene>
<keyword evidence="6" id="KW-1185">Reference proteome</keyword>
<keyword evidence="3" id="KW-0813">Transport</keyword>
<sequence length="537" mass="60818">MEQVEQNEFPLEEAEKSMKKRKPIAVLLGVTLTTTIIAACSGGEEGQNGGTKNNNDNQKLEVSISILDRGQVASDEGTYESNRVTKYINEKSGINVKWVPILRTQSIQKLNTLIAAGEAPDLMWEFGRDYMSTLKDQGAIQPIDEYIEKYSTTYKAYLQAHPELKPYTMLDGKMYMATSARGIDAIANHAMWIRQDWLDKLGLKMPTTMDEMITVMRAFKEKDPDGNGKADTLGAAFNFNYTGNIQALYAAQGGIWYLENGKIVKGNFTERYADVLTVLKMFFEEGLVDKEYITDKNFQKERQLFVTGKAGIYFASWNIPSEYRELKQNVPGAKLVPFEPVATKYGKFGLFQEPPANRLIVFNKDLKDPKAAIKLLDWLIDKNWFGVRFGQEGVHYKLVNGVPQAIDAEKNKKEIGYAAEYAVVDQYSPKPEDFAIMAAQDAISQEYAKVQGESMKVAMKNKFRRDIPFNPTFPELSEIQTSFAPLSEEIETKVITGGAQYTPQWGLEQLRKEWKRLGGDNVDKLAQEWYQKNVKTN</sequence>
<dbReference type="InterPro" id="IPR006059">
    <property type="entry name" value="SBP"/>
</dbReference>